<dbReference type="Proteomes" id="UP001589896">
    <property type="component" value="Unassembled WGS sequence"/>
</dbReference>
<feature type="transmembrane region" description="Helical" evidence="2">
    <location>
        <begin position="49"/>
        <end position="72"/>
    </location>
</feature>
<proteinExistence type="predicted"/>
<sequence length="228" mass="24450">MAERSLREERRAERAARRDERSGAGPARDGHDPGRLPGATAKFALFGEVLFTGILVTGLSLPVVSIPLAFAVGTRHLRRFVRGESSSMELVWRDLAPRNLLRSLPVGLGFTLLVAVLAVDLMLGYDGVVPGAGLALAVGWVGLAVVATTLLTASRLWEPERGWLAALRGCWPEWRSDPVAVLYLLAGVVFVGAVSWQLLPLVVPGIGCLILAILAIPQRPRRTAAPVE</sequence>
<keyword evidence="4" id="KW-1185">Reference proteome</keyword>
<feature type="compositionally biased region" description="Basic and acidic residues" evidence="1">
    <location>
        <begin position="1"/>
        <end position="34"/>
    </location>
</feature>
<accession>A0ABV6RT79</accession>
<protein>
    <recommendedName>
        <fullName evidence="5">DUF624 domain-containing protein</fullName>
    </recommendedName>
</protein>
<feature type="transmembrane region" description="Helical" evidence="2">
    <location>
        <begin position="198"/>
        <end position="216"/>
    </location>
</feature>
<keyword evidence="2" id="KW-0472">Membrane</keyword>
<dbReference type="RefSeq" id="WP_386671725.1">
    <property type="nucleotide sequence ID" value="NZ_JBHLTG010000005.1"/>
</dbReference>
<organism evidence="3 4">
    <name type="scientific">Lysobacter korlensis</name>
    <dbReference type="NCBI Taxonomy" id="553636"/>
    <lineage>
        <taxon>Bacteria</taxon>
        <taxon>Pseudomonadati</taxon>
        <taxon>Pseudomonadota</taxon>
        <taxon>Gammaproteobacteria</taxon>
        <taxon>Lysobacterales</taxon>
        <taxon>Lysobacteraceae</taxon>
        <taxon>Lysobacter</taxon>
    </lineage>
</organism>
<evidence type="ECO:0000256" key="2">
    <source>
        <dbReference type="SAM" id="Phobius"/>
    </source>
</evidence>
<dbReference type="EMBL" id="JBHLTG010000005">
    <property type="protein sequence ID" value="MFC0680197.1"/>
    <property type="molecule type" value="Genomic_DNA"/>
</dbReference>
<evidence type="ECO:0000313" key="4">
    <source>
        <dbReference type="Proteomes" id="UP001589896"/>
    </source>
</evidence>
<gene>
    <name evidence="3" type="ORF">ACFFGH_20375</name>
</gene>
<keyword evidence="2" id="KW-1133">Transmembrane helix</keyword>
<comment type="caution">
    <text evidence="3">The sequence shown here is derived from an EMBL/GenBank/DDBJ whole genome shotgun (WGS) entry which is preliminary data.</text>
</comment>
<evidence type="ECO:0000313" key="3">
    <source>
        <dbReference type="EMBL" id="MFC0680197.1"/>
    </source>
</evidence>
<keyword evidence="2" id="KW-0812">Transmembrane</keyword>
<feature type="region of interest" description="Disordered" evidence="1">
    <location>
        <begin position="1"/>
        <end position="35"/>
    </location>
</feature>
<reference evidence="3 4" key="1">
    <citation type="submission" date="2024-09" db="EMBL/GenBank/DDBJ databases">
        <authorList>
            <person name="Sun Q."/>
            <person name="Mori K."/>
        </authorList>
    </citation>
    <scope>NUCLEOTIDE SEQUENCE [LARGE SCALE GENOMIC DNA]</scope>
    <source>
        <strain evidence="3 4">KCTC 23076</strain>
    </source>
</reference>
<evidence type="ECO:0000256" key="1">
    <source>
        <dbReference type="SAM" id="MobiDB-lite"/>
    </source>
</evidence>
<feature type="transmembrane region" description="Helical" evidence="2">
    <location>
        <begin position="103"/>
        <end position="125"/>
    </location>
</feature>
<feature type="transmembrane region" description="Helical" evidence="2">
    <location>
        <begin position="174"/>
        <end position="192"/>
    </location>
</feature>
<feature type="transmembrane region" description="Helical" evidence="2">
    <location>
        <begin position="131"/>
        <end position="153"/>
    </location>
</feature>
<name>A0ABV6RT79_9GAMM</name>
<evidence type="ECO:0008006" key="5">
    <source>
        <dbReference type="Google" id="ProtNLM"/>
    </source>
</evidence>